<reference evidence="3" key="1">
    <citation type="journal article" date="2019" name="Int. J. Syst. Evol. Microbiol.">
        <title>The Global Catalogue of Microorganisms (GCM) 10K type strain sequencing project: providing services to taxonomists for standard genome sequencing and annotation.</title>
        <authorList>
            <consortium name="The Broad Institute Genomics Platform"/>
            <consortium name="The Broad Institute Genome Sequencing Center for Infectious Disease"/>
            <person name="Wu L."/>
            <person name="Ma J."/>
        </authorList>
    </citation>
    <scope>NUCLEOTIDE SEQUENCE [LARGE SCALE GENOMIC DNA]</scope>
    <source>
        <strain evidence="3">JCM 17939</strain>
    </source>
</reference>
<name>A0ABP8U7J4_9ACTN</name>
<proteinExistence type="predicted"/>
<evidence type="ECO:0008006" key="4">
    <source>
        <dbReference type="Google" id="ProtNLM"/>
    </source>
</evidence>
<gene>
    <name evidence="2" type="ORF">GCM10023196_030960</name>
</gene>
<evidence type="ECO:0000313" key="2">
    <source>
        <dbReference type="EMBL" id="GAA4625713.1"/>
    </source>
</evidence>
<protein>
    <recommendedName>
        <fullName evidence="4">CHAP domain-containing protein</fullName>
    </recommendedName>
</protein>
<keyword evidence="1" id="KW-0732">Signal</keyword>
<evidence type="ECO:0000313" key="3">
    <source>
        <dbReference type="Proteomes" id="UP001501442"/>
    </source>
</evidence>
<organism evidence="2 3">
    <name type="scientific">Actinoallomurus vinaceus</name>
    <dbReference type="NCBI Taxonomy" id="1080074"/>
    <lineage>
        <taxon>Bacteria</taxon>
        <taxon>Bacillati</taxon>
        <taxon>Actinomycetota</taxon>
        <taxon>Actinomycetes</taxon>
        <taxon>Streptosporangiales</taxon>
        <taxon>Thermomonosporaceae</taxon>
        <taxon>Actinoallomurus</taxon>
    </lineage>
</organism>
<dbReference type="Proteomes" id="UP001501442">
    <property type="component" value="Unassembled WGS sequence"/>
</dbReference>
<evidence type="ECO:0000256" key="1">
    <source>
        <dbReference type="SAM" id="SignalP"/>
    </source>
</evidence>
<sequence>MRRPSWRRLRAGAAIVPAAVLVAAGIPATAHAAPARTVSAPASVSTAGQVSPLSAGDGTAAGAVQWMKNHVGKTGWEHYCEKAVENAYGTTGVWASAIAHWNGATHHSGTKPPAGSFVYWKISAYGHVGIADGKGGFYSTSIGGKIGHATSVSHFSHYLGWTAAAVPHR</sequence>
<feature type="chain" id="PRO_5045157063" description="CHAP domain-containing protein" evidence="1">
    <location>
        <begin position="33"/>
        <end position="169"/>
    </location>
</feature>
<accession>A0ABP8U7J4</accession>
<dbReference type="EMBL" id="BAABHK010000004">
    <property type="protein sequence ID" value="GAA4625713.1"/>
    <property type="molecule type" value="Genomic_DNA"/>
</dbReference>
<feature type="signal peptide" evidence="1">
    <location>
        <begin position="1"/>
        <end position="32"/>
    </location>
</feature>
<dbReference type="RefSeq" id="WP_345431492.1">
    <property type="nucleotide sequence ID" value="NZ_BAABHK010000004.1"/>
</dbReference>
<keyword evidence="3" id="KW-1185">Reference proteome</keyword>
<comment type="caution">
    <text evidence="2">The sequence shown here is derived from an EMBL/GenBank/DDBJ whole genome shotgun (WGS) entry which is preliminary data.</text>
</comment>